<proteinExistence type="predicted"/>
<organism evidence="1 2">
    <name type="scientific">Fibrivirga algicola</name>
    <dbReference type="NCBI Taxonomy" id="2950420"/>
    <lineage>
        <taxon>Bacteria</taxon>
        <taxon>Pseudomonadati</taxon>
        <taxon>Bacteroidota</taxon>
        <taxon>Cytophagia</taxon>
        <taxon>Cytophagales</taxon>
        <taxon>Spirosomataceae</taxon>
        <taxon>Fibrivirga</taxon>
    </lineage>
</organism>
<accession>A0ABX0QJ96</accession>
<dbReference type="Pfam" id="PF13618">
    <property type="entry name" value="Gluconate_2-dh3"/>
    <property type="match status" value="1"/>
</dbReference>
<reference evidence="2" key="2">
    <citation type="submission" date="2023-07" db="EMBL/GenBank/DDBJ databases">
        <authorList>
            <person name="Jung D.-H."/>
        </authorList>
    </citation>
    <scope>NUCLEOTIDE SEQUENCE [LARGE SCALE GENOMIC DNA]</scope>
    <source>
        <strain evidence="2">JA-25</strain>
    </source>
</reference>
<evidence type="ECO:0000313" key="1">
    <source>
        <dbReference type="EMBL" id="NID12519.1"/>
    </source>
</evidence>
<comment type="caution">
    <text evidence="1">The sequence shown here is derived from an EMBL/GenBank/DDBJ whole genome shotgun (WGS) entry which is preliminary data.</text>
</comment>
<dbReference type="Proteomes" id="UP000606008">
    <property type="component" value="Unassembled WGS sequence"/>
</dbReference>
<name>A0ABX0QJ96_9BACT</name>
<gene>
    <name evidence="1" type="ORF">F7231_20280</name>
</gene>
<reference evidence="2" key="1">
    <citation type="submission" date="2019-09" db="EMBL/GenBank/DDBJ databases">
        <authorList>
            <person name="Jung D.-H."/>
        </authorList>
    </citation>
    <scope>NUCLEOTIDE SEQUENCE [LARGE SCALE GENOMIC DNA]</scope>
    <source>
        <strain evidence="2">JA-25</strain>
    </source>
</reference>
<dbReference type="InterPro" id="IPR027056">
    <property type="entry name" value="Gluconate_2DH_su3"/>
</dbReference>
<evidence type="ECO:0000313" key="2">
    <source>
        <dbReference type="Proteomes" id="UP000606008"/>
    </source>
</evidence>
<protein>
    <submittedName>
        <fullName evidence="1">Gluconate 2-dehydrogenase subunit 3 family protein</fullName>
    </submittedName>
</protein>
<keyword evidence="2" id="KW-1185">Reference proteome</keyword>
<dbReference type="RefSeq" id="WP_166693338.1">
    <property type="nucleotide sequence ID" value="NZ_WAEL01000008.1"/>
</dbReference>
<dbReference type="EMBL" id="WAEL01000008">
    <property type="protein sequence ID" value="NID12519.1"/>
    <property type="molecule type" value="Genomic_DNA"/>
</dbReference>
<sequence>MSQPTQYPTGTVRTLLASEHVSDRTREVLTDRLNRPTGPLGFFTPDEARTLRQIADRLVPQSDTAGYVVDLIGPVDLRLTNNESDGWRYDVMPADRETFRQGIAGFHESAQALYGQPFDRLTNSQQDELIGQVQQGTAPGTVWQQLSPTRFFEELLAELAVIYYSHPLVQEGFGYAGMADKPGWTRIGLNEREDREPNEL</sequence>